<dbReference type="GO" id="GO:0005975">
    <property type="term" value="P:carbohydrate metabolic process"/>
    <property type="evidence" value="ECO:0007669"/>
    <property type="project" value="InterPro"/>
</dbReference>
<comment type="caution">
    <text evidence="1">The sequence shown here is derived from an EMBL/GenBank/DDBJ whole genome shotgun (WGS) entry which is preliminary data.</text>
</comment>
<dbReference type="InterPro" id="IPR008930">
    <property type="entry name" value="Terpenoid_cyclase/PrenylTrfase"/>
</dbReference>
<gene>
    <name evidence="1" type="ORF">BXY41_101324</name>
</gene>
<evidence type="ECO:0000313" key="2">
    <source>
        <dbReference type="Proteomes" id="UP000237749"/>
    </source>
</evidence>
<name>A0A2S6HYL9_9FIRM</name>
<dbReference type="OrthoDB" id="1290722at2"/>
<reference evidence="1 2" key="1">
    <citation type="submission" date="2018-02" db="EMBL/GenBank/DDBJ databases">
        <title>Genomic Encyclopedia of Archaeal and Bacterial Type Strains, Phase II (KMG-II): from individual species to whole genera.</title>
        <authorList>
            <person name="Goeker M."/>
        </authorList>
    </citation>
    <scope>NUCLEOTIDE SEQUENCE [LARGE SCALE GENOMIC DNA]</scope>
    <source>
        <strain evidence="1 2">DSM 3808</strain>
    </source>
</reference>
<organism evidence="1 2">
    <name type="scientific">Lacrimispora xylanisolvens</name>
    <dbReference type="NCBI Taxonomy" id="384636"/>
    <lineage>
        <taxon>Bacteria</taxon>
        <taxon>Bacillati</taxon>
        <taxon>Bacillota</taxon>
        <taxon>Clostridia</taxon>
        <taxon>Lachnospirales</taxon>
        <taxon>Lachnospiraceae</taxon>
        <taxon>Lacrimispora</taxon>
    </lineage>
</organism>
<dbReference type="AlphaFoldDB" id="A0A2S6HYL9"/>
<evidence type="ECO:0008006" key="3">
    <source>
        <dbReference type="Google" id="ProtNLM"/>
    </source>
</evidence>
<dbReference type="SUPFAM" id="SSF48208">
    <property type="entry name" value="Six-hairpin glycosidases"/>
    <property type="match status" value="1"/>
</dbReference>
<dbReference type="InterPro" id="IPR008928">
    <property type="entry name" value="6-hairpin_glycosidase_sf"/>
</dbReference>
<evidence type="ECO:0000313" key="1">
    <source>
        <dbReference type="EMBL" id="PPK83261.1"/>
    </source>
</evidence>
<dbReference type="InterPro" id="IPR012341">
    <property type="entry name" value="6hp_glycosidase-like_sf"/>
</dbReference>
<proteinExistence type="predicted"/>
<dbReference type="Proteomes" id="UP000237749">
    <property type="component" value="Unassembled WGS sequence"/>
</dbReference>
<sequence>MKRYMGHLIRSAEKRVDHFLSTQVTNEKDPFYGGMKRAILEVKPTIYVMADAASVYLNSESRYYKDAGLLRAMEAAVTFIANCQREDGSFDYPSCNFKSAPDTSFCFKRLIATYRLFLKYTGEGELDKLKDGYRFILEESLNALLTGGFHTPNHRWGITAALMQGANLVKEDNPEFAAQLLARADQYLAEGIDGNEEGEYAERSTGNYNAVVNNAMMAMYEETDDDNYLGYVERNLKMMLFYIDPDDTIFTQNSTRQDQGKADYPDKYFYQYLYMAAKTGEEIFDRAAHKIIKDNMERGDMAPECLHIIMLHDFMEQYEFKGYGFLDTYHKHFEEAGVIRGKTNNYGYSILKGKSAFLFLKFKETLVYLKIGESYCDIRNFVPQTIEEKDGGCVLTSVAKGWYYLPFKEKQDTTDWWKMDHKKREILNSSEIRMTVTLKELTDGMEVTVKAEGLDKAPLRVEICIPAGSVLENEHFHMRAEKAGEMVLRDGFVNLIHEDQKLLIGPGYGTHEFGGHYSGEEINTTGFTLYLNDYTPYERTFSIRNI</sequence>
<dbReference type="Gene3D" id="1.50.10.10">
    <property type="match status" value="1"/>
</dbReference>
<dbReference type="SUPFAM" id="SSF48239">
    <property type="entry name" value="Terpenoid cyclases/Protein prenyltransferases"/>
    <property type="match status" value="1"/>
</dbReference>
<keyword evidence="2" id="KW-1185">Reference proteome</keyword>
<dbReference type="EMBL" id="PTJA01000001">
    <property type="protein sequence ID" value="PPK83261.1"/>
    <property type="molecule type" value="Genomic_DNA"/>
</dbReference>
<dbReference type="RefSeq" id="WP_104433883.1">
    <property type="nucleotide sequence ID" value="NZ_PTJA01000001.1"/>
</dbReference>
<protein>
    <recommendedName>
        <fullName evidence="3">Heparinase II/III-like protein</fullName>
    </recommendedName>
</protein>
<accession>A0A2S6HYL9</accession>